<organism evidence="1">
    <name type="scientific">Penaeus monodon nucleopolyhedrovirus</name>
    <dbReference type="NCBI Taxonomy" id="259389"/>
    <lineage>
        <taxon>Viruses</taxon>
        <taxon>Viruses incertae sedis</taxon>
        <taxon>Naldaviricetes</taxon>
        <taxon>Lefavirales</taxon>
        <taxon>Baculoviridae</taxon>
    </lineage>
</organism>
<proteinExistence type="predicted"/>
<protein>
    <submittedName>
        <fullName evidence="1">Uncharacterized protein</fullName>
    </submittedName>
</protein>
<reference evidence="1" key="2">
    <citation type="submission" date="2007-10" db="EMBL/GenBank/DDBJ databases">
        <authorList>
            <person name="Mari J."/>
            <person name="Bonami J.-R."/>
            <person name="Poulos B."/>
            <person name="Lightner D."/>
        </authorList>
    </citation>
    <scope>NUCLEOTIDE SEQUENCE</scope>
</reference>
<dbReference type="EMBL" id="EU246943">
    <property type="protein sequence ID" value="ABX44696.1"/>
    <property type="molecule type" value="Genomic_DNA"/>
</dbReference>
<sequence length="304" mass="34926">MNVYKSKFNAKSKPLILEKSAISNEEDVKFKILVLPKNTSLYALFADASVFNNMSMTIVMCNIFIVVEGPLSGDILDSIESYIEKNITETFKINEPVTIRPYGVAASVEDAISSYKNITIHYSGFSNDLYNYINYRSLNEVCIDEYNEIITYKHLNDRKLFSSVSGKVAEDRSVSIFEFYPLKNVTTVFIIPDEFYILPESKNRIALMKIGVFTFWLVSRYHSFFNRNDVPELVTASSFSVSSLPSLTMSNLYNVFQKYEFYNLNTSESCIYSEDVANNLLFFVGIYDLSNSFKYAKCFDMITY</sequence>
<name>A9LME3_9BACU</name>
<accession>A9LME3</accession>
<evidence type="ECO:0000313" key="1">
    <source>
        <dbReference type="EMBL" id="ABX44696.1"/>
    </source>
</evidence>
<reference evidence="1" key="1">
    <citation type="journal article" date="1993" name="Dis. Aquat. Organ.">
        <title>Preliminary characterization and partial cloning of the genome of a baculovirus from Penaeus monodon (PmSNPV=MBV).</title>
        <authorList>
            <person name="Mari J."/>
            <person name="Bonami J.-R."/>
            <person name="Poulos B."/>
            <person name="Lightner D."/>
        </authorList>
    </citation>
    <scope>NUCLEOTIDE SEQUENCE</scope>
</reference>